<feature type="compositionally biased region" description="Basic and acidic residues" evidence="1">
    <location>
        <begin position="637"/>
        <end position="651"/>
    </location>
</feature>
<evidence type="ECO:0000313" key="3">
    <source>
        <dbReference type="Proteomes" id="UP001153269"/>
    </source>
</evidence>
<feature type="compositionally biased region" description="Basic and acidic residues" evidence="1">
    <location>
        <begin position="267"/>
        <end position="277"/>
    </location>
</feature>
<name>A0A9N7UFI7_PLEPL</name>
<feature type="region of interest" description="Disordered" evidence="1">
    <location>
        <begin position="184"/>
        <end position="295"/>
    </location>
</feature>
<organism evidence="2 3">
    <name type="scientific">Pleuronectes platessa</name>
    <name type="common">European plaice</name>
    <dbReference type="NCBI Taxonomy" id="8262"/>
    <lineage>
        <taxon>Eukaryota</taxon>
        <taxon>Metazoa</taxon>
        <taxon>Chordata</taxon>
        <taxon>Craniata</taxon>
        <taxon>Vertebrata</taxon>
        <taxon>Euteleostomi</taxon>
        <taxon>Actinopterygii</taxon>
        <taxon>Neopterygii</taxon>
        <taxon>Teleostei</taxon>
        <taxon>Neoteleostei</taxon>
        <taxon>Acanthomorphata</taxon>
        <taxon>Carangaria</taxon>
        <taxon>Pleuronectiformes</taxon>
        <taxon>Pleuronectoidei</taxon>
        <taxon>Pleuronectidae</taxon>
        <taxon>Pleuronectes</taxon>
    </lineage>
</organism>
<feature type="compositionally biased region" description="Basic and acidic residues" evidence="1">
    <location>
        <begin position="475"/>
        <end position="490"/>
    </location>
</feature>
<reference evidence="2" key="1">
    <citation type="submission" date="2020-03" db="EMBL/GenBank/DDBJ databases">
        <authorList>
            <person name="Weist P."/>
        </authorList>
    </citation>
    <scope>NUCLEOTIDE SEQUENCE</scope>
</reference>
<feature type="region of interest" description="Disordered" evidence="1">
    <location>
        <begin position="618"/>
        <end position="687"/>
    </location>
</feature>
<feature type="compositionally biased region" description="Polar residues" evidence="1">
    <location>
        <begin position="278"/>
        <end position="289"/>
    </location>
</feature>
<evidence type="ECO:0000313" key="2">
    <source>
        <dbReference type="EMBL" id="CAB1431018.1"/>
    </source>
</evidence>
<evidence type="ECO:0000256" key="1">
    <source>
        <dbReference type="SAM" id="MobiDB-lite"/>
    </source>
</evidence>
<dbReference type="PANTHER" id="PTHR22028:SF5">
    <property type="entry name" value="COILED-COIL DOMAIN-CONTAINING PROTEIN 191"/>
    <property type="match status" value="1"/>
</dbReference>
<dbReference type="InterPro" id="IPR052270">
    <property type="entry name" value="CACF_protein"/>
</dbReference>
<proteinExistence type="predicted"/>
<sequence>MSFPGHNPHLFRWRSHNGSITCADKVHVKTGDIDQWRKRVEMASGFSVSKDFSHKTPQSGSRSQAIPLRSTDQLKEHDDAYSEAQALLNGWLGSKMRSELEEVEEEDDLMCSTGRRRPAARACTQPTARDYDSFDELYNCLTEDEEYGSVKSFLQGLMEQEVLDSGMMEELVLDVGQSRKKFRDPLLTMDARHKQRTGARLDAERQSQQREREAQRGAREEDKRREREEEVRKKQEAHKQEELVQQEMVRLRRRMEERKGPKGPIPQRERERMEDQKSASNLQSAPTHSTKQDTEQLYREQKIQTMLHLSNLKCLQRHFSDWYSVVLDRRLRLGKAGALSDWKRKLRAWRGWRTVVWAEQKQREVASTEERLRTENRQCQLAVESDRRRLLKHCVNEWRLWCRKEREQRELLAQQQETRRKMAALIGAASTGKLKPPAAPLDRPVMAPPEASNPPKTTKKPGRKSFPAETFTALERGRAGGEGNQREMRGGGHWNTARGTEEAEREMKLEQQEFMDHHRSGPLARNTSALHQDKTPGRTAAQPTQPWQVTRRHAAPTAAELQDARQQGVAGDAKSTASPSDRLENRHAIQQQVIAQQRRLLKVQQDQIAQLTEEQSVKGLEEEMKKTAQLSQPSKGRGSEPAEQREQRDSAEADSQSTPPRKAVPRQTCPPPILSAMEARARQRTERRKEIEELKRKKEEEKLVEMKEAEEQRKREEEEEKRRAAEKKREEKRLEREREEENKRQVKRQQELLQVAHHHYRETLLLRRGLAPWKRLIQLKRANTQLAESHHNLLLLRSCTLGWQQSAREAVSGREASADRLHRRCVLQRSLGCWMRLRDWRQIQQERAERFHRTRTLRRFLLALLHHVTQERLDDWDRRELAQEHNNRRVLRRCFLAWRPLPCLLRKERQREMRREKLGRKVTEVLPDFCSLPPLSLWERELPTHTEDTQTVPRTLVETQRK</sequence>
<comment type="caution">
    <text evidence="2">The sequence shown here is derived from an EMBL/GenBank/DDBJ whole genome shotgun (WGS) entry which is preliminary data.</text>
</comment>
<feature type="region of interest" description="Disordered" evidence="1">
    <location>
        <begin position="428"/>
        <end position="505"/>
    </location>
</feature>
<dbReference type="EMBL" id="CADEAL010001298">
    <property type="protein sequence ID" value="CAB1431018.1"/>
    <property type="molecule type" value="Genomic_DNA"/>
</dbReference>
<protein>
    <submittedName>
        <fullName evidence="2">Uncharacterized protein</fullName>
    </submittedName>
</protein>
<feature type="region of interest" description="Disordered" evidence="1">
    <location>
        <begin position="518"/>
        <end position="584"/>
    </location>
</feature>
<feature type="region of interest" description="Disordered" evidence="1">
    <location>
        <begin position="943"/>
        <end position="962"/>
    </location>
</feature>
<feature type="compositionally biased region" description="Basic and acidic residues" evidence="1">
    <location>
        <begin position="199"/>
        <end position="242"/>
    </location>
</feature>
<feature type="region of interest" description="Disordered" evidence="1">
    <location>
        <begin position="705"/>
        <end position="748"/>
    </location>
</feature>
<dbReference type="PANTHER" id="PTHR22028">
    <property type="entry name" value="SFI1 SPINDLE BODY DOMAIN-CONTAINING PROTEIN-RELATED"/>
    <property type="match status" value="1"/>
</dbReference>
<gene>
    <name evidence="2" type="ORF">PLEPLA_LOCUS19014</name>
</gene>
<dbReference type="Proteomes" id="UP001153269">
    <property type="component" value="Unassembled WGS sequence"/>
</dbReference>
<keyword evidence="3" id="KW-1185">Reference proteome</keyword>
<dbReference type="AlphaFoldDB" id="A0A9N7UFI7"/>
<accession>A0A9N7UFI7</accession>